<dbReference type="RefSeq" id="WP_183586718.1">
    <property type="nucleotide sequence ID" value="NZ_JACHCA010000004.1"/>
</dbReference>
<feature type="compositionally biased region" description="Basic residues" evidence="1">
    <location>
        <begin position="260"/>
        <end position="269"/>
    </location>
</feature>
<sequence>MKNLRQVPVFTIKGTSFLVDIDQQVLRQTNKLDNEISFIDDMKDMGTHYEMYYDGMTGIKHHEADQDDALSENWIKVPLMVELDPEGMAAKYGFTTDQIKRKTDFEVIVDQDALGRRLAGELPKINIAGELFVVDLRLQELRHAHNFHPVLSLKSFDLTPDGWKYEAYYHPVLKQVVEIDWKLTEFPDHVVRIHLPNELGLDPVGTARRYGIEERALLRRHPISQDLKADVIPLSETHIPALIQHNRNQLQQEHQETARRIRPKQRPQF</sequence>
<evidence type="ECO:0000313" key="3">
    <source>
        <dbReference type="Proteomes" id="UP000548326"/>
    </source>
</evidence>
<dbReference type="Proteomes" id="UP000548326">
    <property type="component" value="Unassembled WGS sequence"/>
</dbReference>
<reference evidence="2 3" key="1">
    <citation type="submission" date="2020-08" db="EMBL/GenBank/DDBJ databases">
        <title>Genomic Encyclopedia of Type Strains, Phase IV (KMG-V): Genome sequencing to study the core and pangenomes of soil and plant-associated prokaryotes.</title>
        <authorList>
            <person name="Whitman W."/>
        </authorList>
    </citation>
    <scope>NUCLEOTIDE SEQUENCE [LARGE SCALE GENOMIC DNA]</scope>
    <source>
        <strain evidence="2 3">MP601</strain>
    </source>
</reference>
<feature type="region of interest" description="Disordered" evidence="1">
    <location>
        <begin position="250"/>
        <end position="269"/>
    </location>
</feature>
<evidence type="ECO:0000313" key="2">
    <source>
        <dbReference type="EMBL" id="MBB6127435.1"/>
    </source>
</evidence>
<dbReference type="EMBL" id="JACHCA010000004">
    <property type="protein sequence ID" value="MBB6127435.1"/>
    <property type="molecule type" value="Genomic_DNA"/>
</dbReference>
<dbReference type="AlphaFoldDB" id="A0A841JG45"/>
<evidence type="ECO:0000256" key="1">
    <source>
        <dbReference type="SAM" id="MobiDB-lite"/>
    </source>
</evidence>
<organism evidence="2 3">
    <name type="scientific">Mucilaginibacter lappiensis</name>
    <dbReference type="NCBI Taxonomy" id="354630"/>
    <lineage>
        <taxon>Bacteria</taxon>
        <taxon>Pseudomonadati</taxon>
        <taxon>Bacteroidota</taxon>
        <taxon>Sphingobacteriia</taxon>
        <taxon>Sphingobacteriales</taxon>
        <taxon>Sphingobacteriaceae</taxon>
        <taxon>Mucilaginibacter</taxon>
    </lineage>
</organism>
<name>A0A841JG45_9SPHI</name>
<accession>A0A841JG45</accession>
<gene>
    <name evidence="2" type="ORF">HDF22_001543</name>
</gene>
<comment type="caution">
    <text evidence="2">The sequence shown here is derived from an EMBL/GenBank/DDBJ whole genome shotgun (WGS) entry which is preliminary data.</text>
</comment>
<proteinExistence type="predicted"/>
<protein>
    <submittedName>
        <fullName evidence="2">Uncharacterized protein</fullName>
    </submittedName>
</protein>